<evidence type="ECO:0000256" key="12">
    <source>
        <dbReference type="RuleBase" id="RU365103"/>
    </source>
</evidence>
<dbReference type="Pfam" id="PF04413">
    <property type="entry name" value="Glycos_transf_N"/>
    <property type="match status" value="1"/>
</dbReference>
<evidence type="ECO:0000256" key="9">
    <source>
        <dbReference type="ARBA" id="ARBA00049183"/>
    </source>
</evidence>
<evidence type="ECO:0000256" key="4">
    <source>
        <dbReference type="ARBA" id="ARBA00012621"/>
    </source>
</evidence>
<reference evidence="14" key="1">
    <citation type="submission" date="2021-11" db="EMBL/GenBank/DDBJ databases">
        <title>Vibrio ZSDE26 sp. nov. and Vibrio ZSDZ34 sp. nov., isolated from coastal seawater in Qingdao.</title>
        <authorList>
            <person name="Zhang P."/>
        </authorList>
    </citation>
    <scope>NUCLEOTIDE SEQUENCE</scope>
    <source>
        <strain evidence="14">ZSDE26</strain>
    </source>
</reference>
<evidence type="ECO:0000256" key="6">
    <source>
        <dbReference type="ARBA" id="ARBA00022679"/>
    </source>
</evidence>
<dbReference type="EC" id="2.4.99.12" evidence="4 12"/>
<keyword evidence="15" id="KW-1185">Reference proteome</keyword>
<name>A0A9X2BJA7_9VIBR</name>
<dbReference type="InterPro" id="IPR007507">
    <property type="entry name" value="Glycos_transf_N"/>
</dbReference>
<evidence type="ECO:0000256" key="11">
    <source>
        <dbReference type="PIRSR" id="PIRSR639901-2"/>
    </source>
</evidence>
<feature type="active site" description="Proton acceptor" evidence="10">
    <location>
        <position position="66"/>
    </location>
</feature>
<keyword evidence="6 12" id="KW-0808">Transferase</keyword>
<evidence type="ECO:0000256" key="8">
    <source>
        <dbReference type="ARBA" id="ARBA00031445"/>
    </source>
</evidence>
<organism evidence="14 15">
    <name type="scientific">Vibrio amylolyticus</name>
    <dbReference type="NCBI Taxonomy" id="2847292"/>
    <lineage>
        <taxon>Bacteria</taxon>
        <taxon>Pseudomonadati</taxon>
        <taxon>Pseudomonadota</taxon>
        <taxon>Gammaproteobacteria</taxon>
        <taxon>Vibrionales</taxon>
        <taxon>Vibrionaceae</taxon>
        <taxon>Vibrio</taxon>
    </lineage>
</organism>
<dbReference type="GO" id="GO:0005886">
    <property type="term" value="C:plasma membrane"/>
    <property type="evidence" value="ECO:0007669"/>
    <property type="project" value="UniProtKB-SubCell"/>
</dbReference>
<dbReference type="EMBL" id="JAJHVV010000004">
    <property type="protein sequence ID" value="MCK6263272.1"/>
    <property type="molecule type" value="Genomic_DNA"/>
</dbReference>
<keyword evidence="12" id="KW-0472">Membrane</keyword>
<dbReference type="GO" id="GO:0009244">
    <property type="term" value="P:lipopolysaccharide core region biosynthetic process"/>
    <property type="evidence" value="ECO:0007669"/>
    <property type="project" value="UniProtKB-UniRule"/>
</dbReference>
<keyword evidence="14" id="KW-0328">Glycosyltransferase</keyword>
<comment type="function">
    <text evidence="12">Involved in lipopolysaccharide (LPS) biosynthesis. Catalyzes the transfer of 3-deoxy-D-manno-octulosonate (Kdo) residue(s) from CMP-Kdo to lipid IV(A), the tetraacyldisaccharide-1,4'-bisphosphate precursor of lipid A.</text>
</comment>
<dbReference type="RefSeq" id="WP_248008359.1">
    <property type="nucleotide sequence ID" value="NZ_JAJHVV010000004.1"/>
</dbReference>
<evidence type="ECO:0000256" key="3">
    <source>
        <dbReference type="ARBA" id="ARBA00006380"/>
    </source>
</evidence>
<accession>A0A9X2BJA7</accession>
<evidence type="ECO:0000256" key="2">
    <source>
        <dbReference type="ARBA" id="ARBA00004713"/>
    </source>
</evidence>
<dbReference type="Gene3D" id="3.40.50.2000">
    <property type="entry name" value="Glycogen Phosphorylase B"/>
    <property type="match status" value="1"/>
</dbReference>
<dbReference type="PANTHER" id="PTHR42755:SF1">
    <property type="entry name" value="3-DEOXY-D-MANNO-OCTULOSONIC ACID TRANSFERASE, MITOCHONDRIAL-RELATED"/>
    <property type="match status" value="1"/>
</dbReference>
<keyword evidence="12" id="KW-0812">Transmembrane</keyword>
<comment type="pathway">
    <text evidence="2 12">Bacterial outer membrane biogenesis; LPS core biosynthesis.</text>
</comment>
<protein>
    <recommendedName>
        <fullName evidence="5 12">3-deoxy-D-manno-octulosonic acid transferase</fullName>
        <shortName evidence="12">Kdo transferase</shortName>
        <ecNumber evidence="4 12">2.4.99.12</ecNumber>
    </recommendedName>
    <alternativeName>
        <fullName evidence="8 12">Lipid IV(A) 3-deoxy-D-manno-octulosonic acid transferase</fullName>
    </alternativeName>
</protein>
<evidence type="ECO:0000256" key="10">
    <source>
        <dbReference type="PIRSR" id="PIRSR639901-1"/>
    </source>
</evidence>
<evidence type="ECO:0000313" key="15">
    <source>
        <dbReference type="Proteomes" id="UP001139559"/>
    </source>
</evidence>
<feature type="transmembrane region" description="Helical" evidence="12">
    <location>
        <begin position="6"/>
        <end position="26"/>
    </location>
</feature>
<comment type="catalytic activity">
    <reaction evidence="9 12">
        <text>lipid IVA (E. coli) + CMP-3-deoxy-beta-D-manno-octulosonate = alpha-Kdo-(2-&gt;6)-lipid IVA (E. coli) + CMP + H(+)</text>
        <dbReference type="Rhea" id="RHEA:28066"/>
        <dbReference type="ChEBI" id="CHEBI:15378"/>
        <dbReference type="ChEBI" id="CHEBI:58603"/>
        <dbReference type="ChEBI" id="CHEBI:60364"/>
        <dbReference type="ChEBI" id="CHEBI:60377"/>
        <dbReference type="ChEBI" id="CHEBI:85987"/>
        <dbReference type="EC" id="2.4.99.12"/>
    </reaction>
</comment>
<keyword evidence="12" id="KW-1003">Cell membrane</keyword>
<comment type="similarity">
    <text evidence="3">Belongs to the glycosyltransferase group 1 family. Glycosyltransferase 30 subfamily.</text>
</comment>
<keyword evidence="12" id="KW-1133">Transmembrane helix</keyword>
<proteinExistence type="inferred from homology"/>
<dbReference type="InterPro" id="IPR039901">
    <property type="entry name" value="Kdotransferase"/>
</dbReference>
<dbReference type="FunFam" id="3.40.50.11720:FF:000001">
    <property type="entry name" value="3-deoxy-D-manno-octulosonic acid transferase"/>
    <property type="match status" value="1"/>
</dbReference>
<feature type="domain" description="3-deoxy-D-manno-octulosonic-acid transferase N-terminal" evidence="13">
    <location>
        <begin position="37"/>
        <end position="216"/>
    </location>
</feature>
<comment type="subcellular location">
    <subcellularLocation>
        <location evidence="1">Cell inner membrane</location>
        <topology evidence="1">Single-pass membrane protein</topology>
        <orientation evidence="1">Cytoplasmic side</orientation>
    </subcellularLocation>
    <subcellularLocation>
        <location evidence="12">Cell membrane</location>
    </subcellularLocation>
</comment>
<gene>
    <name evidence="14" type="primary">waaA</name>
    <name evidence="14" type="ORF">KP803_08275</name>
</gene>
<evidence type="ECO:0000256" key="1">
    <source>
        <dbReference type="ARBA" id="ARBA00004388"/>
    </source>
</evidence>
<dbReference type="Gene3D" id="3.40.50.11720">
    <property type="entry name" value="3-Deoxy-D-manno-octulosonic-acid transferase, N-terminal domain"/>
    <property type="match status" value="1"/>
</dbReference>
<dbReference type="Proteomes" id="UP001139559">
    <property type="component" value="Unassembled WGS sequence"/>
</dbReference>
<keyword evidence="12" id="KW-0448">Lipopolysaccharide biosynthesis</keyword>
<sequence>MAGTMIRWLYTLALALVSPILLWGLYRKKPNKPIFGERWKEHFGYTPDLDERREGVIWLHAVSVGEVLASKVLLERIQILYPHKRILVTTTTSTGAEQVVNLEGNIVHRYMPIDFSWCINRFLKIIQPDLFIIVETEIWPNTLHNVSKHNVPIVLINGRLSEKSEANYKKFRKLISPALNNLQMILTVHNDDKGRFNSLVSGLDKVKVTGSIKYDVSLDERILVKGKALRSVLGLERKVWIAASTHQGEDELIIKAYNLAKKHAPELLLVIVPRHPERFNQVAKLVGESGLTISRRTDSNDAISEKVDVYLGDTMGEMMVLLAASDLVFMGGSLIGNKVGGHNFIEPALLSKPCLTGPSYFNFSDLANQLISHNALSVVSSSEELASLVTSLFSDSRKMASMGQHGYDIVQKNQGALQRTLNTIEQVISKSS</sequence>
<feature type="site" description="Transition state stabilizer" evidence="11">
    <location>
        <position position="135"/>
    </location>
</feature>
<evidence type="ECO:0000256" key="7">
    <source>
        <dbReference type="ARBA" id="ARBA00022968"/>
    </source>
</evidence>
<dbReference type="GO" id="GO:0009245">
    <property type="term" value="P:lipid A biosynthetic process"/>
    <property type="evidence" value="ECO:0007669"/>
    <property type="project" value="TreeGrafter"/>
</dbReference>
<dbReference type="PANTHER" id="PTHR42755">
    <property type="entry name" value="3-DEOXY-MANNO-OCTULOSONATE CYTIDYLYLTRANSFERASE"/>
    <property type="match status" value="1"/>
</dbReference>
<dbReference type="FunFam" id="3.40.50.2000:FF:000032">
    <property type="entry name" value="3-deoxy-D-manno-octulosonic acid transferase"/>
    <property type="match status" value="1"/>
</dbReference>
<dbReference type="GO" id="GO:0043842">
    <property type="term" value="F:Kdo transferase activity"/>
    <property type="evidence" value="ECO:0007669"/>
    <property type="project" value="UniProtKB-EC"/>
</dbReference>
<keyword evidence="7" id="KW-0735">Signal-anchor</keyword>
<feature type="site" description="Transition state stabilizer" evidence="11">
    <location>
        <position position="213"/>
    </location>
</feature>
<comment type="caution">
    <text evidence="14">The sequence shown here is derived from an EMBL/GenBank/DDBJ whole genome shotgun (WGS) entry which is preliminary data.</text>
</comment>
<dbReference type="SUPFAM" id="SSF53756">
    <property type="entry name" value="UDP-Glycosyltransferase/glycogen phosphorylase"/>
    <property type="match status" value="1"/>
</dbReference>
<dbReference type="NCBIfam" id="NF004388">
    <property type="entry name" value="PRK05749.1-4"/>
    <property type="match status" value="1"/>
</dbReference>
<evidence type="ECO:0000259" key="13">
    <source>
        <dbReference type="Pfam" id="PF04413"/>
    </source>
</evidence>
<evidence type="ECO:0000313" key="14">
    <source>
        <dbReference type="EMBL" id="MCK6263272.1"/>
    </source>
</evidence>
<evidence type="ECO:0000256" key="5">
    <source>
        <dbReference type="ARBA" id="ARBA00019077"/>
    </source>
</evidence>
<dbReference type="InterPro" id="IPR038107">
    <property type="entry name" value="Glycos_transf_N_sf"/>
</dbReference>
<dbReference type="AlphaFoldDB" id="A0A9X2BJA7"/>